<proteinExistence type="predicted"/>
<dbReference type="GeneID" id="6075531"/>
<gene>
    <name evidence="2" type="ORF">LACBIDRAFT_319149</name>
</gene>
<protein>
    <submittedName>
        <fullName evidence="2">Predicted protein</fullName>
    </submittedName>
</protein>
<evidence type="ECO:0000259" key="1">
    <source>
        <dbReference type="Pfam" id="PF00564"/>
    </source>
</evidence>
<dbReference type="Proteomes" id="UP000001194">
    <property type="component" value="Unassembled WGS sequence"/>
</dbReference>
<dbReference type="SUPFAM" id="SSF54277">
    <property type="entry name" value="CAD &amp; PB1 domains"/>
    <property type="match status" value="1"/>
</dbReference>
<keyword evidence="3" id="KW-1185">Reference proteome</keyword>
<dbReference type="InterPro" id="IPR000270">
    <property type="entry name" value="PB1_dom"/>
</dbReference>
<dbReference type="CDD" id="cd06397">
    <property type="entry name" value="PB1_UP1"/>
    <property type="match status" value="1"/>
</dbReference>
<reference evidence="2 3" key="1">
    <citation type="journal article" date="2008" name="Nature">
        <title>The genome of Laccaria bicolor provides insights into mycorrhizal symbiosis.</title>
        <authorList>
            <person name="Martin F."/>
            <person name="Aerts A."/>
            <person name="Ahren D."/>
            <person name="Brun A."/>
            <person name="Danchin E.G.J."/>
            <person name="Duchaussoy F."/>
            <person name="Gibon J."/>
            <person name="Kohler A."/>
            <person name="Lindquist E."/>
            <person name="Pereda V."/>
            <person name="Salamov A."/>
            <person name="Shapiro H.J."/>
            <person name="Wuyts J."/>
            <person name="Blaudez D."/>
            <person name="Buee M."/>
            <person name="Brokstein P."/>
            <person name="Canbaeck B."/>
            <person name="Cohen D."/>
            <person name="Courty P.E."/>
            <person name="Coutinho P.M."/>
            <person name="Delaruelle C."/>
            <person name="Detter J.C."/>
            <person name="Deveau A."/>
            <person name="DiFazio S."/>
            <person name="Duplessis S."/>
            <person name="Fraissinet-Tachet L."/>
            <person name="Lucic E."/>
            <person name="Frey-Klett P."/>
            <person name="Fourrey C."/>
            <person name="Feussner I."/>
            <person name="Gay G."/>
            <person name="Grimwood J."/>
            <person name="Hoegger P.J."/>
            <person name="Jain P."/>
            <person name="Kilaru S."/>
            <person name="Labbe J."/>
            <person name="Lin Y.C."/>
            <person name="Legue V."/>
            <person name="Le Tacon F."/>
            <person name="Marmeisse R."/>
            <person name="Melayah D."/>
            <person name="Montanini B."/>
            <person name="Muratet M."/>
            <person name="Nehls U."/>
            <person name="Niculita-Hirzel H."/>
            <person name="Oudot-Le Secq M.P."/>
            <person name="Peter M."/>
            <person name="Quesneville H."/>
            <person name="Rajashekar B."/>
            <person name="Reich M."/>
            <person name="Rouhier N."/>
            <person name="Schmutz J."/>
            <person name="Yin T."/>
            <person name="Chalot M."/>
            <person name="Henrissat B."/>
            <person name="Kuees U."/>
            <person name="Lucas S."/>
            <person name="Van de Peer Y."/>
            <person name="Podila G.K."/>
            <person name="Polle A."/>
            <person name="Pukkila P.J."/>
            <person name="Richardson P.M."/>
            <person name="Rouze P."/>
            <person name="Sanders I.R."/>
            <person name="Stajich J.E."/>
            <person name="Tunlid A."/>
            <person name="Tuskan G."/>
            <person name="Grigoriev I.V."/>
        </authorList>
    </citation>
    <scope>NUCLEOTIDE SEQUENCE [LARGE SCALE GENOMIC DNA]</scope>
    <source>
        <strain evidence="3">S238N-H82 / ATCC MYA-4686</strain>
    </source>
</reference>
<dbReference type="Pfam" id="PF00564">
    <property type="entry name" value="PB1"/>
    <property type="match status" value="1"/>
</dbReference>
<sequence length="868" mass="97832">MPETQFKISQLNGQTRLVEFPDIPTWEALASKLEPLYAIPSEKVGVTYIDNDNDEITLSSNDELQNFYRRSHLSDKVIKFKIFDLTSAPAGGEGKQNITPSSSMDTVNDIEEKVKAELLILEPAVRSFLNNPELPAWVPPQFTVPDYQEFLAKLQIPMYRNHQPSLLLHGLDKCDGQKIKEAFDNETPICIVNTSGSGKTRHIMEALTVFWGFYVVTTRDANGVGIRDLQDALELIGRYRQWVPDLHQVPADNRAAQDAINNQIASRAFRRVLAARIVVFELFLQVAIQVDGCLQEKHKRIWLLFQLFDQLDPRGGALHPFTYIINKLRNASDDALDKLIVHLSNIVTTYFPYSRLILGLDEAQWAARLYPRSGMSSSNPGAFRSIIREMVRAFSKAQVKLVVSGTGVSLADLEDSVVASGVGKPRHIIEVFHELGMFETWPEFRDFLQRYIPVSLLYNASGYHLQQRMREYLMGRYRFCVSFVECFLMNGLHSPHKLLNEYLYEHLDCFPGDIGDPFISDEPDLHIKVTVKGFDWDRLQLDSNATQEALSIVRSHMTRGQSPLYGPVTARLVEYGIARLRQDPRRQEHHGHIVEPLAFLSIMRWLQRHSTTSVAADLRREAADSSGSRGYAFEHAVALYLLQRLRYPVPLSTVFDFHSEHTPPWANEEAHLVARLDGAGVPVDITGKAPQNPGLGVVVYAESINEIIHWIEGPDSTPAILIPSPLFGPDILTRVKLSSSTSLTILMGQDKSYTTGNKESLDSATLSNALISMHPDHWFKLNPQRQKLIDVMKKHNVLRFVAGYPLPPNLNATAKSVKKAISGFDSKDALASTRFDDLRQHFKSEGAVDVLEPMDVALTYKRKAGEIS</sequence>
<feature type="domain" description="PB1" evidence="1">
    <location>
        <begin position="5"/>
        <end position="78"/>
    </location>
</feature>
<evidence type="ECO:0000313" key="2">
    <source>
        <dbReference type="EMBL" id="EDR09728.1"/>
    </source>
</evidence>
<name>B0D7Z5_LACBS</name>
<dbReference type="EMBL" id="DS547099">
    <property type="protein sequence ID" value="EDR09728.1"/>
    <property type="molecule type" value="Genomic_DNA"/>
</dbReference>
<organism evidence="3">
    <name type="scientific">Laccaria bicolor (strain S238N-H82 / ATCC MYA-4686)</name>
    <name type="common">Bicoloured deceiver</name>
    <name type="synonym">Laccaria laccata var. bicolor</name>
    <dbReference type="NCBI Taxonomy" id="486041"/>
    <lineage>
        <taxon>Eukaryota</taxon>
        <taxon>Fungi</taxon>
        <taxon>Dikarya</taxon>
        <taxon>Basidiomycota</taxon>
        <taxon>Agaricomycotina</taxon>
        <taxon>Agaricomycetes</taxon>
        <taxon>Agaricomycetidae</taxon>
        <taxon>Agaricales</taxon>
        <taxon>Agaricineae</taxon>
        <taxon>Hydnangiaceae</taxon>
        <taxon>Laccaria</taxon>
    </lineage>
</organism>
<accession>B0D7Z5</accession>
<dbReference type="InParanoid" id="B0D7Z5"/>
<dbReference type="Gene3D" id="3.10.20.90">
    <property type="entry name" value="Phosphatidylinositol 3-kinase Catalytic Subunit, Chain A, domain 1"/>
    <property type="match status" value="1"/>
</dbReference>
<evidence type="ECO:0000313" key="3">
    <source>
        <dbReference type="Proteomes" id="UP000001194"/>
    </source>
</evidence>
<dbReference type="AlphaFoldDB" id="B0D7Z5"/>
<dbReference type="HOGENOM" id="CLU_010693_2_0_1"/>
<dbReference type="RefSeq" id="XP_001880077.1">
    <property type="nucleotide sequence ID" value="XM_001880042.1"/>
</dbReference>
<dbReference type="KEGG" id="lbc:LACBIDRAFT_319149"/>
<dbReference type="OrthoDB" id="2393824at2759"/>